<organism evidence="2 3">
    <name type="scientific">Botrytis hyacinthi</name>
    <dbReference type="NCBI Taxonomy" id="278943"/>
    <lineage>
        <taxon>Eukaryota</taxon>
        <taxon>Fungi</taxon>
        <taxon>Dikarya</taxon>
        <taxon>Ascomycota</taxon>
        <taxon>Pezizomycotina</taxon>
        <taxon>Leotiomycetes</taxon>
        <taxon>Helotiales</taxon>
        <taxon>Sclerotiniaceae</taxon>
        <taxon>Botrytis</taxon>
    </lineage>
</organism>
<dbReference type="EMBL" id="PQXK01000150">
    <property type="protein sequence ID" value="TGO35668.1"/>
    <property type="molecule type" value="Genomic_DNA"/>
</dbReference>
<feature type="compositionally biased region" description="Basic and acidic residues" evidence="1">
    <location>
        <begin position="292"/>
        <end position="301"/>
    </location>
</feature>
<feature type="compositionally biased region" description="Polar residues" evidence="1">
    <location>
        <begin position="47"/>
        <end position="57"/>
    </location>
</feature>
<dbReference type="AlphaFoldDB" id="A0A4Z1GHI9"/>
<protein>
    <recommendedName>
        <fullName evidence="4">Prion-inhibition and propagation HeLo domain-containing protein</fullName>
    </recommendedName>
</protein>
<feature type="region of interest" description="Disordered" evidence="1">
    <location>
        <begin position="292"/>
        <end position="333"/>
    </location>
</feature>
<accession>A0A4Z1GHI9</accession>
<evidence type="ECO:0008006" key="4">
    <source>
        <dbReference type="Google" id="ProtNLM"/>
    </source>
</evidence>
<name>A0A4Z1GHI9_9HELO</name>
<keyword evidence="3" id="KW-1185">Reference proteome</keyword>
<comment type="caution">
    <text evidence="2">The sequence shown here is derived from an EMBL/GenBank/DDBJ whole genome shotgun (WGS) entry which is preliminary data.</text>
</comment>
<evidence type="ECO:0000313" key="2">
    <source>
        <dbReference type="EMBL" id="TGO35668.1"/>
    </source>
</evidence>
<dbReference type="Proteomes" id="UP000297814">
    <property type="component" value="Unassembled WGS sequence"/>
</dbReference>
<feature type="region of interest" description="Disordered" evidence="1">
    <location>
        <begin position="46"/>
        <end position="66"/>
    </location>
</feature>
<feature type="compositionally biased region" description="Polar residues" evidence="1">
    <location>
        <begin position="304"/>
        <end position="315"/>
    </location>
</feature>
<evidence type="ECO:0000313" key="3">
    <source>
        <dbReference type="Proteomes" id="UP000297814"/>
    </source>
</evidence>
<evidence type="ECO:0000256" key="1">
    <source>
        <dbReference type="SAM" id="MobiDB-lite"/>
    </source>
</evidence>
<gene>
    <name evidence="2" type="ORF">BHYA_0150g00150</name>
</gene>
<reference evidence="2 3" key="1">
    <citation type="submission" date="2017-12" db="EMBL/GenBank/DDBJ databases">
        <title>Comparative genomics of Botrytis spp.</title>
        <authorList>
            <person name="Valero-Jimenez C.A."/>
            <person name="Tapia P."/>
            <person name="Veloso J."/>
            <person name="Silva-Moreno E."/>
            <person name="Staats M."/>
            <person name="Valdes J.H."/>
            <person name="Van Kan J.A.L."/>
        </authorList>
    </citation>
    <scope>NUCLEOTIDE SEQUENCE [LARGE SCALE GENOMIC DNA]</scope>
    <source>
        <strain evidence="2 3">Bh0001</strain>
    </source>
</reference>
<sequence length="333" mass="36651">MTGVNKICSSCLIGHGTPDRCNPESEKLSNSAPSALNGSIVPRLAEDSTQSTSSTHDASVAKRESQGLVAPLREGAPWTFRYKKTEETLKNGSCEEIKKLGIGRPQRFDSLSDHFGCLETSNGSVAVSMDVDWKIDIHVTLQDITYEQEEEKALQNKLKISDLVVWYQMAKGKAEGGRGKLTTMQKCKWALQTAEDLQKLLNDIVLILDSLEKIIPCSNIIGNLVPIELDELSKFNSQSLEIVNRATAKCSVDFLLEQQLENLNPRRYAARAMVADNCVGAFARFHVGDTGKIDRGEKEPKPNPNGSDFIGNSVTGEGRMQVGDDYTGRSIWD</sequence>
<proteinExistence type="predicted"/>